<sequence length="456" mass="51392">MIKGFPPVTPYIGVSPTFCYLLKQKKPICCLQLAQVCEHCSFRNAKEYNWANQCIILAADFASSAIYNFIVPLRAHFRSPQLLKPIILLLEKKPDSAFLDAISWFPLVYWMQGCIDNLDDLLRAGINLADSAIVVNKESSNSVEEDHLADCNTIVAVQTMFRLFPSVRVITELSQSSNMRFMQFRAHDTYALHLSRTEKREREKGSHISYMFRLPFAAGNVFSASMLDTMLYQAFVKDYMITLVRLLLGIDHSPGSGFLSCIWITEEDLWIRTYGRLYQKLCSTSCEIPIGIYRTVSSKSLDCRSVALELAGDGDMAAINAEIQRQEISNMVRTRMQNLGLPTKDYDDVSEKRNSLSYVIINPNCDQDLQEGDVIFVIRPSPIFSKKIFMNLGGTMKARTPSRRIRRPLGERILAKEPQTILETPSVDSSSRTLRLNIPGNIGVEITPPSGTGTVV</sequence>
<dbReference type="Pfam" id="PF22614">
    <property type="entry name" value="Slo-like_RCK"/>
    <property type="match status" value="1"/>
</dbReference>
<keyword evidence="6" id="KW-0630">Potassium</keyword>
<gene>
    <name evidence="13" type="primary">LOC106476040</name>
</gene>
<evidence type="ECO:0000256" key="10">
    <source>
        <dbReference type="ARBA" id="ARBA00023303"/>
    </source>
</evidence>
<evidence type="ECO:0000256" key="9">
    <source>
        <dbReference type="ARBA" id="ARBA00023136"/>
    </source>
</evidence>
<dbReference type="InterPro" id="IPR003148">
    <property type="entry name" value="RCK_N"/>
</dbReference>
<dbReference type="Gene3D" id="3.40.50.720">
    <property type="entry name" value="NAD(P)-binding Rossmann-like Domain"/>
    <property type="match status" value="1"/>
</dbReference>
<comment type="subcellular location">
    <subcellularLocation>
        <location evidence="1">Membrane</location>
        <topology evidence="1">Multi-pass membrane protein</topology>
    </subcellularLocation>
</comment>
<keyword evidence="4" id="KW-0812">Transmembrane</keyword>
<reference evidence="13" key="1">
    <citation type="submission" date="2025-08" db="UniProtKB">
        <authorList>
            <consortium name="RefSeq"/>
        </authorList>
    </citation>
    <scope>IDENTIFICATION</scope>
    <source>
        <tissue evidence="13">Muscle</tissue>
    </source>
</reference>
<keyword evidence="12" id="KW-1185">Reference proteome</keyword>
<keyword evidence="9" id="KW-0472">Membrane</keyword>
<protein>
    <submittedName>
        <fullName evidence="13">Potassium channel subfamily T member 1-like</fullName>
    </submittedName>
</protein>
<accession>A0ABM1C0L8</accession>
<dbReference type="PROSITE" id="PS51201">
    <property type="entry name" value="RCK_N"/>
    <property type="match status" value="1"/>
</dbReference>
<evidence type="ECO:0000313" key="13">
    <source>
        <dbReference type="RefSeq" id="XP_013792162.1"/>
    </source>
</evidence>
<evidence type="ECO:0000259" key="11">
    <source>
        <dbReference type="PROSITE" id="PS51201"/>
    </source>
</evidence>
<dbReference type="InterPro" id="IPR047871">
    <property type="entry name" value="K_chnl_Slo-like"/>
</dbReference>
<evidence type="ECO:0000256" key="1">
    <source>
        <dbReference type="ARBA" id="ARBA00004141"/>
    </source>
</evidence>
<keyword evidence="2" id="KW-0813">Transport</keyword>
<dbReference type="GeneID" id="106476040"/>
<evidence type="ECO:0000256" key="3">
    <source>
        <dbReference type="ARBA" id="ARBA00022538"/>
    </source>
</evidence>
<dbReference type="PANTHER" id="PTHR10027">
    <property type="entry name" value="CALCIUM-ACTIVATED POTASSIUM CHANNEL ALPHA CHAIN"/>
    <property type="match status" value="1"/>
</dbReference>
<keyword evidence="10" id="KW-0407">Ion channel</keyword>
<evidence type="ECO:0000256" key="7">
    <source>
        <dbReference type="ARBA" id="ARBA00022989"/>
    </source>
</evidence>
<keyword evidence="7" id="KW-1133">Transmembrane helix</keyword>
<evidence type="ECO:0000313" key="12">
    <source>
        <dbReference type="Proteomes" id="UP000694941"/>
    </source>
</evidence>
<keyword evidence="8" id="KW-0406">Ion transport</keyword>
<proteinExistence type="predicted"/>
<dbReference type="Proteomes" id="UP000694941">
    <property type="component" value="Unplaced"/>
</dbReference>
<evidence type="ECO:0000256" key="6">
    <source>
        <dbReference type="ARBA" id="ARBA00022958"/>
    </source>
</evidence>
<dbReference type="PANTHER" id="PTHR10027:SF10">
    <property type="entry name" value="SLOWPOKE 2, ISOFORM D"/>
    <property type="match status" value="1"/>
</dbReference>
<name>A0ABM1C0L8_LIMPO</name>
<evidence type="ECO:0000256" key="5">
    <source>
        <dbReference type="ARBA" id="ARBA00022826"/>
    </source>
</evidence>
<feature type="domain" description="RCK N-terminal" evidence="11">
    <location>
        <begin position="51"/>
        <end position="192"/>
    </location>
</feature>
<evidence type="ECO:0000256" key="2">
    <source>
        <dbReference type="ARBA" id="ARBA00022448"/>
    </source>
</evidence>
<evidence type="ECO:0000256" key="4">
    <source>
        <dbReference type="ARBA" id="ARBA00022692"/>
    </source>
</evidence>
<keyword evidence="3" id="KW-0633">Potassium transport</keyword>
<organism evidence="12 13">
    <name type="scientific">Limulus polyphemus</name>
    <name type="common">Atlantic horseshoe crab</name>
    <dbReference type="NCBI Taxonomy" id="6850"/>
    <lineage>
        <taxon>Eukaryota</taxon>
        <taxon>Metazoa</taxon>
        <taxon>Ecdysozoa</taxon>
        <taxon>Arthropoda</taxon>
        <taxon>Chelicerata</taxon>
        <taxon>Merostomata</taxon>
        <taxon>Xiphosura</taxon>
        <taxon>Limulidae</taxon>
        <taxon>Limulus</taxon>
    </lineage>
</organism>
<dbReference type="RefSeq" id="XP_013792162.1">
    <property type="nucleotide sequence ID" value="XM_013936708.2"/>
</dbReference>
<keyword evidence="5" id="KW-0631">Potassium channel</keyword>
<evidence type="ECO:0000256" key="8">
    <source>
        <dbReference type="ARBA" id="ARBA00023065"/>
    </source>
</evidence>